<dbReference type="Gene3D" id="2.120.10.30">
    <property type="entry name" value="TolB, C-terminal domain"/>
    <property type="match status" value="1"/>
</dbReference>
<feature type="signal peptide" evidence="1">
    <location>
        <begin position="1"/>
        <end position="30"/>
    </location>
</feature>
<evidence type="ECO:0000256" key="1">
    <source>
        <dbReference type="SAM" id="SignalP"/>
    </source>
</evidence>
<name>A0AAN9HYE5_CROPI</name>
<gene>
    <name evidence="2" type="ORF">RIF29_30715</name>
</gene>
<organism evidence="2 3">
    <name type="scientific">Crotalaria pallida</name>
    <name type="common">Smooth rattlebox</name>
    <name type="synonym">Crotalaria striata</name>
    <dbReference type="NCBI Taxonomy" id="3830"/>
    <lineage>
        <taxon>Eukaryota</taxon>
        <taxon>Viridiplantae</taxon>
        <taxon>Streptophyta</taxon>
        <taxon>Embryophyta</taxon>
        <taxon>Tracheophyta</taxon>
        <taxon>Spermatophyta</taxon>
        <taxon>Magnoliopsida</taxon>
        <taxon>eudicotyledons</taxon>
        <taxon>Gunneridae</taxon>
        <taxon>Pentapetalae</taxon>
        <taxon>rosids</taxon>
        <taxon>fabids</taxon>
        <taxon>Fabales</taxon>
        <taxon>Fabaceae</taxon>
        <taxon>Papilionoideae</taxon>
        <taxon>50 kb inversion clade</taxon>
        <taxon>genistoids sensu lato</taxon>
        <taxon>core genistoids</taxon>
        <taxon>Crotalarieae</taxon>
        <taxon>Crotalaria</taxon>
    </lineage>
</organism>
<reference evidence="2 3" key="1">
    <citation type="submission" date="2024-01" db="EMBL/GenBank/DDBJ databases">
        <title>The genomes of 5 underutilized Papilionoideae crops provide insights into root nodulation and disease resistanc.</title>
        <authorList>
            <person name="Yuan L."/>
        </authorList>
    </citation>
    <scope>NUCLEOTIDE SEQUENCE [LARGE SCALE GENOMIC DNA]</scope>
    <source>
        <strain evidence="2">ZHUSHIDOU_FW_LH</strain>
        <tissue evidence="2">Leaf</tissue>
    </source>
</reference>
<proteinExistence type="predicted"/>
<dbReference type="Proteomes" id="UP001372338">
    <property type="component" value="Unassembled WGS sequence"/>
</dbReference>
<evidence type="ECO:0008006" key="4">
    <source>
        <dbReference type="Google" id="ProtNLM"/>
    </source>
</evidence>
<dbReference type="AlphaFoldDB" id="A0AAN9HYE5"/>
<dbReference type="GO" id="GO:0005783">
    <property type="term" value="C:endoplasmic reticulum"/>
    <property type="evidence" value="ECO:0007669"/>
    <property type="project" value="TreeGrafter"/>
</dbReference>
<comment type="caution">
    <text evidence="2">The sequence shown here is derived from an EMBL/GenBank/DDBJ whole genome shotgun (WGS) entry which is preliminary data.</text>
</comment>
<feature type="chain" id="PRO_5042965721" description="SMP-30/Gluconolactonase/LRE-like region domain-containing protein" evidence="1">
    <location>
        <begin position="31"/>
        <end position="340"/>
    </location>
</feature>
<protein>
    <recommendedName>
        <fullName evidence="4">SMP-30/Gluconolactonase/LRE-like region domain-containing protein</fullName>
    </recommendedName>
</protein>
<dbReference type="PANTHER" id="PTHR31460">
    <property type="match status" value="1"/>
</dbReference>
<evidence type="ECO:0000313" key="2">
    <source>
        <dbReference type="EMBL" id="KAK7257035.1"/>
    </source>
</evidence>
<dbReference type="EMBL" id="JAYWIO010000006">
    <property type="protein sequence ID" value="KAK7257035.1"/>
    <property type="molecule type" value="Genomic_DNA"/>
</dbReference>
<keyword evidence="1" id="KW-0732">Signal</keyword>
<sequence length="340" mass="36660">MTLLSLKLPFTALLLLHLLLHVSTPATVLAASRHVIKFRSPNLFPEGIAYDPTSQRFLVGSLHQRTISAISGSGEVQILIFDTSLPENVGIFGLAVDLSSHRVLAAVYAIPPLAPLTALAAYDLRTGNRLFLSPLPYSSPSDTLIANDVDVDSNGNAYVTNSGGNFIWKVTKEGSASVFSNSPIFTEIPVDPTLVYSNCSLNGIAYVSDGYFIVGQSNTGKIYKVDAEDGTATRVDINANLMGADGIAVRKDGVVLVASPEVGKMWFLKSNDSWGHAEVFDETALDLDGFPTTVALTEKDRAYVLYGRVREGASGKSEREYFEIEEVRSEKESGSGVNYI</sequence>
<accession>A0AAN9HYE5</accession>
<keyword evidence="3" id="KW-1185">Reference proteome</keyword>
<dbReference type="PANTHER" id="PTHR31460:SF3">
    <property type="entry name" value="MESOCENTIN"/>
    <property type="match status" value="1"/>
</dbReference>
<dbReference type="SUPFAM" id="SSF101898">
    <property type="entry name" value="NHL repeat"/>
    <property type="match status" value="1"/>
</dbReference>
<evidence type="ECO:0000313" key="3">
    <source>
        <dbReference type="Proteomes" id="UP001372338"/>
    </source>
</evidence>
<dbReference type="InterPro" id="IPR011042">
    <property type="entry name" value="6-blade_b-propeller_TolB-like"/>
</dbReference>
<dbReference type="InterPro" id="IPR053224">
    <property type="entry name" value="Sensory_adhesion_molecule"/>
</dbReference>